<dbReference type="EMBL" id="NBXE01000019">
    <property type="protein sequence ID" value="RFA27487.1"/>
    <property type="molecule type" value="Genomic_DNA"/>
</dbReference>
<accession>A0A3E0WAS7</accession>
<evidence type="ECO:0000313" key="1">
    <source>
        <dbReference type="EMBL" id="RFA27487.1"/>
    </source>
</evidence>
<dbReference type="InterPro" id="IPR013207">
    <property type="entry name" value="LGFP"/>
</dbReference>
<sequence length="159" mass="16870">MLWAVQYLQNAGMPSRDEAKTFAANVDTALGASVSPVYPLGGGYTQEFENGSRYLSGKGWFSSPPAVATLARAYRIVPLGALVGGRQDFDVADGFAVFSSPATGTHAVYGAIRHSYIARLGLATSDEYAWQGTTSRAVDFQNGRIVWSPTTGPVVSLKS</sequence>
<comment type="caution">
    <text evidence="1">The sequence shown here is derived from an EMBL/GenBank/DDBJ whole genome shotgun (WGS) entry which is preliminary data.</text>
</comment>
<protein>
    <submittedName>
        <fullName evidence="1">Uncharacterized protein</fullName>
    </submittedName>
</protein>
<dbReference type="RefSeq" id="WP_116418250.1">
    <property type="nucleotide sequence ID" value="NZ_NBXC01000014.1"/>
</dbReference>
<dbReference type="Proteomes" id="UP000257080">
    <property type="component" value="Unassembled WGS sequence"/>
</dbReference>
<evidence type="ECO:0000313" key="2">
    <source>
        <dbReference type="Proteomes" id="UP000257080"/>
    </source>
</evidence>
<proteinExistence type="predicted"/>
<gene>
    <name evidence="1" type="ORF">B7R25_07075</name>
</gene>
<reference evidence="1 2" key="1">
    <citation type="submission" date="2017-04" db="EMBL/GenBank/DDBJ databases">
        <title>Comparative genome analysis of Subtercola boreus.</title>
        <authorList>
            <person name="Cho Y.-J."/>
            <person name="Cho A."/>
            <person name="Kim O.-S."/>
            <person name="Lee J.-I."/>
        </authorList>
    </citation>
    <scope>NUCLEOTIDE SEQUENCE [LARGE SCALE GENOMIC DNA]</scope>
    <source>
        <strain evidence="1 2">P28004</strain>
    </source>
</reference>
<name>A0A3E0WAS7_9MICO</name>
<dbReference type="Pfam" id="PF08310">
    <property type="entry name" value="LGFP"/>
    <property type="match status" value="2"/>
</dbReference>
<organism evidence="1 2">
    <name type="scientific">Subtercola boreus</name>
    <dbReference type="NCBI Taxonomy" id="120213"/>
    <lineage>
        <taxon>Bacteria</taxon>
        <taxon>Bacillati</taxon>
        <taxon>Actinomycetota</taxon>
        <taxon>Actinomycetes</taxon>
        <taxon>Micrococcales</taxon>
        <taxon>Microbacteriaceae</taxon>
        <taxon>Subtercola</taxon>
    </lineage>
</organism>
<dbReference type="AlphaFoldDB" id="A0A3E0WAS7"/>